<dbReference type="EMBL" id="JARJCM010000871">
    <property type="protein sequence ID" value="KAJ7015794.1"/>
    <property type="molecule type" value="Genomic_DNA"/>
</dbReference>
<accession>A0AAD6RVK5</accession>
<evidence type="ECO:0000259" key="2">
    <source>
        <dbReference type="Pfam" id="PF18803"/>
    </source>
</evidence>
<evidence type="ECO:0000256" key="1">
    <source>
        <dbReference type="SAM" id="MobiDB-lite"/>
    </source>
</evidence>
<feature type="region of interest" description="Disordered" evidence="1">
    <location>
        <begin position="121"/>
        <end position="173"/>
    </location>
</feature>
<protein>
    <recommendedName>
        <fullName evidence="2">CxC2-like cysteine cluster KDZ transposase-associated domain-containing protein</fullName>
    </recommendedName>
</protein>
<evidence type="ECO:0000313" key="4">
    <source>
        <dbReference type="Proteomes" id="UP001218188"/>
    </source>
</evidence>
<reference evidence="3" key="1">
    <citation type="submission" date="2023-03" db="EMBL/GenBank/DDBJ databases">
        <title>Massive genome expansion in bonnet fungi (Mycena s.s.) driven by repeated elements and novel gene families across ecological guilds.</title>
        <authorList>
            <consortium name="Lawrence Berkeley National Laboratory"/>
            <person name="Harder C.B."/>
            <person name="Miyauchi S."/>
            <person name="Viragh M."/>
            <person name="Kuo A."/>
            <person name="Thoen E."/>
            <person name="Andreopoulos B."/>
            <person name="Lu D."/>
            <person name="Skrede I."/>
            <person name="Drula E."/>
            <person name="Henrissat B."/>
            <person name="Morin E."/>
            <person name="Kohler A."/>
            <person name="Barry K."/>
            <person name="LaButti K."/>
            <person name="Morin E."/>
            <person name="Salamov A."/>
            <person name="Lipzen A."/>
            <person name="Mereny Z."/>
            <person name="Hegedus B."/>
            <person name="Baldrian P."/>
            <person name="Stursova M."/>
            <person name="Weitz H."/>
            <person name="Taylor A."/>
            <person name="Grigoriev I.V."/>
            <person name="Nagy L.G."/>
            <person name="Martin F."/>
            <person name="Kauserud H."/>
        </authorList>
    </citation>
    <scope>NUCLEOTIDE SEQUENCE</scope>
    <source>
        <strain evidence="3">CBHHK200</strain>
    </source>
</reference>
<feature type="non-terminal residue" evidence="3">
    <location>
        <position position="1"/>
    </location>
</feature>
<keyword evidence="4" id="KW-1185">Reference proteome</keyword>
<gene>
    <name evidence="3" type="ORF">C8F04DRAFT_1205123</name>
</gene>
<proteinExistence type="predicted"/>
<evidence type="ECO:0000313" key="3">
    <source>
        <dbReference type="EMBL" id="KAJ7015794.1"/>
    </source>
</evidence>
<feature type="compositionally biased region" description="Acidic residues" evidence="1">
    <location>
        <begin position="151"/>
        <end position="166"/>
    </location>
</feature>
<feature type="compositionally biased region" description="Polar residues" evidence="1">
    <location>
        <begin position="129"/>
        <end position="141"/>
    </location>
</feature>
<sequence>MSTNKTKDWADEEEDDKMPVLVPMDEDAGEFVWVIMPLLPRMLPRKDLQRGEAYAHTSATLLQLLAGPIIYIDASYDVSCKALTQRKTRGSFRSFHHAAHAPGCPFAKPAVATPAQTIRAREQTIPGPTRSSRGVATSVSGERQRVRGLDGEEGAGEVCSEGDGETEVVGPPHDSARFALDACDTISTMKRTSASVTSFSADRGLHVSNDGARVLSQYNNVRPQKRRRGLEDLPDVYGAWMPVPEHDLDAVHAVADTVSSYDVSGEDADNQKRKRYPSSDPMSLWLPMAESFLDALLRRDGLGVYIFSPACSCCKAPLEGDTRLFRCTQCGEFLQCRDCLLSRHALTPLHSVQEWNGQHWIAARLSGGEGGLGLVYQVGHHGFPCEFPGRERAMVVLDLSGVHKITYRFCECAANYHTGMHGTLRAPLIPRPVRTLDTLETFRLLNVVGNMNVQDFVGTLERKTDPLRVGEVPMAHRTQDRYKSFGYMARQYGFELCAKRTGCGHTENGITKATPGAFTVACWPCPHDKNLPEGWRDVESRY</sequence>
<dbReference type="InterPro" id="IPR041457">
    <property type="entry name" value="CxC2_KDZ-assoc"/>
</dbReference>
<dbReference type="Proteomes" id="UP001218188">
    <property type="component" value="Unassembled WGS sequence"/>
</dbReference>
<comment type="caution">
    <text evidence="3">The sequence shown here is derived from an EMBL/GenBank/DDBJ whole genome shotgun (WGS) entry which is preliminary data.</text>
</comment>
<dbReference type="Pfam" id="PF18803">
    <property type="entry name" value="CxC2"/>
    <property type="match status" value="1"/>
</dbReference>
<dbReference type="AlphaFoldDB" id="A0AAD6RVK5"/>
<organism evidence="3 4">
    <name type="scientific">Mycena alexandri</name>
    <dbReference type="NCBI Taxonomy" id="1745969"/>
    <lineage>
        <taxon>Eukaryota</taxon>
        <taxon>Fungi</taxon>
        <taxon>Dikarya</taxon>
        <taxon>Basidiomycota</taxon>
        <taxon>Agaricomycotina</taxon>
        <taxon>Agaricomycetes</taxon>
        <taxon>Agaricomycetidae</taxon>
        <taxon>Agaricales</taxon>
        <taxon>Marasmiineae</taxon>
        <taxon>Mycenaceae</taxon>
        <taxon>Mycena</taxon>
    </lineage>
</organism>
<feature type="domain" description="CxC2-like cysteine cluster KDZ transposase-associated" evidence="2">
    <location>
        <begin position="372"/>
        <end position="466"/>
    </location>
</feature>
<name>A0AAD6RVK5_9AGAR</name>